<organism evidence="1 2">
    <name type="scientific">Pseudoalteromonas caenipelagi</name>
    <dbReference type="NCBI Taxonomy" id="2726988"/>
    <lineage>
        <taxon>Bacteria</taxon>
        <taxon>Pseudomonadati</taxon>
        <taxon>Pseudomonadota</taxon>
        <taxon>Gammaproteobacteria</taxon>
        <taxon>Alteromonadales</taxon>
        <taxon>Pseudoalteromonadaceae</taxon>
        <taxon>Pseudoalteromonas</taxon>
    </lineage>
</organism>
<proteinExistence type="predicted"/>
<accession>A0A849VAB4</accession>
<dbReference type="RefSeq" id="WP_171624629.1">
    <property type="nucleotide sequence ID" value="NZ_JABBPG010000001.1"/>
</dbReference>
<keyword evidence="2" id="KW-1185">Reference proteome</keyword>
<sequence length="48" mass="5742">MLYAFEGVLQNRHWLDIANNQKVALMMALEEHEEVEKRLYSNKPDTHK</sequence>
<protein>
    <submittedName>
        <fullName evidence="1">Uncharacterized protein</fullName>
    </submittedName>
</protein>
<dbReference type="EMBL" id="JABBPG010000001">
    <property type="protein sequence ID" value="NOU49563.1"/>
    <property type="molecule type" value="Genomic_DNA"/>
</dbReference>
<gene>
    <name evidence="1" type="ORF">HG263_03275</name>
</gene>
<reference evidence="1 2" key="1">
    <citation type="submission" date="2020-04" db="EMBL/GenBank/DDBJ databases">
        <title>Pseudoalteromonas caenipelagi sp. nov., isolated from a tidal flat.</title>
        <authorList>
            <person name="Park S."/>
            <person name="Yoon J.-H."/>
        </authorList>
    </citation>
    <scope>NUCLEOTIDE SEQUENCE [LARGE SCALE GENOMIC DNA]</scope>
    <source>
        <strain evidence="1 2">JBTF-M23</strain>
    </source>
</reference>
<evidence type="ECO:0000313" key="1">
    <source>
        <dbReference type="EMBL" id="NOU49563.1"/>
    </source>
</evidence>
<comment type="caution">
    <text evidence="1">The sequence shown here is derived from an EMBL/GenBank/DDBJ whole genome shotgun (WGS) entry which is preliminary data.</text>
</comment>
<dbReference type="AlphaFoldDB" id="A0A849VAB4"/>
<name>A0A849VAB4_9GAMM</name>
<evidence type="ECO:0000313" key="2">
    <source>
        <dbReference type="Proteomes" id="UP000586305"/>
    </source>
</evidence>
<dbReference type="Proteomes" id="UP000586305">
    <property type="component" value="Unassembled WGS sequence"/>
</dbReference>